<dbReference type="Gene3D" id="2.40.50.40">
    <property type="match status" value="2"/>
</dbReference>
<sequence length="270" mass="30884">MPHGFEDIDDADAIFHDPTDGDLEAEEQINGELKDQAEEKKEESDEEEAPVTSKDAGDVPEDDVKDGARGEDDASEDSDKEEEEDEEKEEEEEEGSEYSVEAIRAHKFLKGEVYYLIKWQGYGEHDNTWEPEDNLLPHARQTLAKYHKNLGGPPVPPVKRTKSKQRLRGQASSEDLPATKRRRRNNGDVSESPGDNPPEETVGTWLPSREDWESLVVKVEMVERDDAGQLLAYIRFKNGKRSKVGMDMVYRHCPRPMLRFYEEHLKFNGP</sequence>
<gene>
    <name evidence="6" type="ORF">PV07_10137</name>
</gene>
<dbReference type="PRINTS" id="PR00504">
    <property type="entry name" value="CHROMODOMAIN"/>
</dbReference>
<feature type="region of interest" description="Disordered" evidence="4">
    <location>
        <begin position="1"/>
        <end position="101"/>
    </location>
</feature>
<dbReference type="InterPro" id="IPR000953">
    <property type="entry name" value="Chromo/chromo_shadow_dom"/>
</dbReference>
<dbReference type="InterPro" id="IPR051219">
    <property type="entry name" value="Heterochromatin_chromo-domain"/>
</dbReference>
<feature type="compositionally biased region" description="Acidic residues" evidence="4">
    <location>
        <begin position="20"/>
        <end position="29"/>
    </location>
</feature>
<keyword evidence="7" id="KW-1185">Reference proteome</keyword>
<feature type="region of interest" description="Disordered" evidence="4">
    <location>
        <begin position="147"/>
        <end position="205"/>
    </location>
</feature>
<accession>A0A0D2BZA3</accession>
<organism evidence="6 7">
    <name type="scientific">Cladophialophora immunda</name>
    <dbReference type="NCBI Taxonomy" id="569365"/>
    <lineage>
        <taxon>Eukaryota</taxon>
        <taxon>Fungi</taxon>
        <taxon>Dikarya</taxon>
        <taxon>Ascomycota</taxon>
        <taxon>Pezizomycotina</taxon>
        <taxon>Eurotiomycetes</taxon>
        <taxon>Chaetothyriomycetidae</taxon>
        <taxon>Chaetothyriales</taxon>
        <taxon>Herpotrichiellaceae</taxon>
        <taxon>Cladophialophora</taxon>
    </lineage>
</organism>
<evidence type="ECO:0000256" key="2">
    <source>
        <dbReference type="ARBA" id="ARBA00011353"/>
    </source>
</evidence>
<evidence type="ECO:0000313" key="6">
    <source>
        <dbReference type="EMBL" id="KIW24423.1"/>
    </source>
</evidence>
<dbReference type="GO" id="GO:0000792">
    <property type="term" value="C:heterochromatin"/>
    <property type="evidence" value="ECO:0007669"/>
    <property type="project" value="UniProtKB-ARBA"/>
</dbReference>
<feature type="domain" description="Chromo" evidence="5">
    <location>
        <begin position="98"/>
        <end position="148"/>
    </location>
</feature>
<dbReference type="GeneID" id="27349331"/>
<dbReference type="InterPro" id="IPR023779">
    <property type="entry name" value="Chromodomain_CS"/>
</dbReference>
<dbReference type="CDD" id="cd00024">
    <property type="entry name" value="CD_CSD"/>
    <property type="match status" value="1"/>
</dbReference>
<dbReference type="RefSeq" id="XP_016244639.1">
    <property type="nucleotide sequence ID" value="XM_016397448.1"/>
</dbReference>
<dbReference type="EMBL" id="KN847045">
    <property type="protein sequence ID" value="KIW24423.1"/>
    <property type="molecule type" value="Genomic_DNA"/>
</dbReference>
<dbReference type="GO" id="GO:0005634">
    <property type="term" value="C:nucleus"/>
    <property type="evidence" value="ECO:0007669"/>
    <property type="project" value="UniProtKB-SubCell"/>
</dbReference>
<dbReference type="PROSITE" id="PS50013">
    <property type="entry name" value="CHROMO_2"/>
    <property type="match status" value="1"/>
</dbReference>
<protein>
    <recommendedName>
        <fullName evidence="5">Chromo domain-containing protein</fullName>
    </recommendedName>
</protein>
<evidence type="ECO:0000256" key="1">
    <source>
        <dbReference type="ARBA" id="ARBA00004123"/>
    </source>
</evidence>
<proteinExistence type="predicted"/>
<comment type="subunit">
    <text evidence="2">Component of the NuA4 histone acetyltransferase complex.</text>
</comment>
<dbReference type="Proteomes" id="UP000054466">
    <property type="component" value="Unassembled WGS sequence"/>
</dbReference>
<dbReference type="InterPro" id="IPR017984">
    <property type="entry name" value="Chromo_dom_subgr"/>
</dbReference>
<evidence type="ECO:0000256" key="4">
    <source>
        <dbReference type="SAM" id="MobiDB-lite"/>
    </source>
</evidence>
<dbReference type="InterPro" id="IPR016197">
    <property type="entry name" value="Chromo-like_dom_sf"/>
</dbReference>
<dbReference type="HOGENOM" id="CLU_045874_0_1_1"/>
<dbReference type="SMART" id="SM00298">
    <property type="entry name" value="CHROMO"/>
    <property type="match status" value="1"/>
</dbReference>
<feature type="compositionally biased region" description="Acidic residues" evidence="4">
    <location>
        <begin position="73"/>
        <end position="96"/>
    </location>
</feature>
<comment type="subcellular location">
    <subcellularLocation>
        <location evidence="1">Nucleus</location>
    </subcellularLocation>
</comment>
<dbReference type="SUPFAM" id="SSF54160">
    <property type="entry name" value="Chromo domain-like"/>
    <property type="match status" value="2"/>
</dbReference>
<dbReference type="AlphaFoldDB" id="A0A0D2BZA3"/>
<dbReference type="Pfam" id="PF00385">
    <property type="entry name" value="Chromo"/>
    <property type="match status" value="1"/>
</dbReference>
<dbReference type="PANTHER" id="PTHR22812">
    <property type="entry name" value="CHROMOBOX PROTEIN"/>
    <property type="match status" value="1"/>
</dbReference>
<dbReference type="OrthoDB" id="433924at2759"/>
<name>A0A0D2BZA3_9EURO</name>
<dbReference type="SMART" id="SM00300">
    <property type="entry name" value="ChSh"/>
    <property type="match status" value="1"/>
</dbReference>
<dbReference type="InterPro" id="IPR023780">
    <property type="entry name" value="Chromo_domain"/>
</dbReference>
<dbReference type="STRING" id="569365.A0A0D2BZA3"/>
<reference evidence="6 7" key="1">
    <citation type="submission" date="2015-01" db="EMBL/GenBank/DDBJ databases">
        <title>The Genome Sequence of Cladophialophora immunda CBS83496.</title>
        <authorList>
            <consortium name="The Broad Institute Genomics Platform"/>
            <person name="Cuomo C."/>
            <person name="de Hoog S."/>
            <person name="Gorbushina A."/>
            <person name="Stielow B."/>
            <person name="Teixiera M."/>
            <person name="Abouelleil A."/>
            <person name="Chapman S.B."/>
            <person name="Priest M."/>
            <person name="Young S.K."/>
            <person name="Wortman J."/>
            <person name="Nusbaum C."/>
            <person name="Birren B."/>
        </authorList>
    </citation>
    <scope>NUCLEOTIDE SEQUENCE [LARGE SCALE GENOMIC DNA]</scope>
    <source>
        <strain evidence="6 7">CBS 83496</strain>
    </source>
</reference>
<evidence type="ECO:0000256" key="3">
    <source>
        <dbReference type="ARBA" id="ARBA00023242"/>
    </source>
</evidence>
<dbReference type="Pfam" id="PF01393">
    <property type="entry name" value="Chromo_shadow"/>
    <property type="match status" value="1"/>
</dbReference>
<feature type="compositionally biased region" description="Basic and acidic residues" evidence="4">
    <location>
        <begin position="32"/>
        <end position="43"/>
    </location>
</feature>
<dbReference type="InterPro" id="IPR008251">
    <property type="entry name" value="Chromo_shadow_dom"/>
</dbReference>
<dbReference type="VEuPathDB" id="FungiDB:PV07_10137"/>
<evidence type="ECO:0000259" key="5">
    <source>
        <dbReference type="PROSITE" id="PS50013"/>
    </source>
</evidence>
<dbReference type="PROSITE" id="PS00598">
    <property type="entry name" value="CHROMO_1"/>
    <property type="match status" value="1"/>
</dbReference>
<dbReference type="GO" id="GO:0006338">
    <property type="term" value="P:chromatin remodeling"/>
    <property type="evidence" value="ECO:0007669"/>
    <property type="project" value="UniProtKB-ARBA"/>
</dbReference>
<evidence type="ECO:0000313" key="7">
    <source>
        <dbReference type="Proteomes" id="UP000054466"/>
    </source>
</evidence>
<keyword evidence="3" id="KW-0539">Nucleus</keyword>